<dbReference type="InterPro" id="IPR007641">
    <property type="entry name" value="RNA_pol_Rpb2_7"/>
</dbReference>
<dbReference type="Pfam" id="PF00562">
    <property type="entry name" value="RNA_pol_Rpb2_6"/>
    <property type="match status" value="1"/>
</dbReference>
<keyword evidence="4 14" id="KW-0240">DNA-directed RNA polymerase</keyword>
<dbReference type="InterPro" id="IPR007642">
    <property type="entry name" value="RNA_pol_Rpb2_2"/>
</dbReference>
<dbReference type="InterPro" id="IPR007646">
    <property type="entry name" value="RNA_pol_Rpb2_4"/>
</dbReference>
<evidence type="ECO:0000259" key="17">
    <source>
        <dbReference type="Pfam" id="PF04560"/>
    </source>
</evidence>
<dbReference type="AlphaFoldDB" id="A0A177C1V5"/>
<dbReference type="PROSITE" id="PS01166">
    <property type="entry name" value="RNA_POL_BETA"/>
    <property type="match status" value="1"/>
</dbReference>
<dbReference type="Gene3D" id="3.90.1070.20">
    <property type="match status" value="1"/>
</dbReference>
<dbReference type="NCBIfam" id="NF007175">
    <property type="entry name" value="PRK09606.1"/>
    <property type="match status" value="1"/>
</dbReference>
<dbReference type="GO" id="GO:0005721">
    <property type="term" value="C:pericentric heterochromatin"/>
    <property type="evidence" value="ECO:0007669"/>
    <property type="project" value="EnsemblFungi"/>
</dbReference>
<evidence type="ECO:0000259" key="19">
    <source>
        <dbReference type="Pfam" id="PF04563"/>
    </source>
</evidence>
<evidence type="ECO:0000259" key="20">
    <source>
        <dbReference type="Pfam" id="PF04565"/>
    </source>
</evidence>
<dbReference type="Pfam" id="PF04560">
    <property type="entry name" value="RNA_pol_Rpb2_7"/>
    <property type="match status" value="1"/>
</dbReference>
<comment type="similarity">
    <text evidence="2 13">Belongs to the RNA polymerase beta chain family.</text>
</comment>
<feature type="domain" description="RNA polymerase beta subunit protrusion" evidence="19">
    <location>
        <begin position="38"/>
        <end position="468"/>
    </location>
</feature>
<evidence type="ECO:0000256" key="5">
    <source>
        <dbReference type="ARBA" id="ARBA00022679"/>
    </source>
</evidence>
<dbReference type="FunFam" id="2.40.270.10:FF:000006">
    <property type="entry name" value="DNA-directed RNA polymerase subunit beta"/>
    <property type="match status" value="1"/>
</dbReference>
<keyword evidence="6 14" id="KW-0548">Nucleotidyltransferase</keyword>
<evidence type="ECO:0000256" key="11">
    <source>
        <dbReference type="ARBA" id="ARBA00023163"/>
    </source>
</evidence>
<evidence type="ECO:0000259" key="22">
    <source>
        <dbReference type="Pfam" id="PF04567"/>
    </source>
</evidence>
<feature type="domain" description="RNA polymerase Rpb2" evidence="17">
    <location>
        <begin position="1160"/>
        <end position="1252"/>
    </location>
</feature>
<evidence type="ECO:0000256" key="9">
    <source>
        <dbReference type="ARBA" id="ARBA00022833"/>
    </source>
</evidence>
<dbReference type="GO" id="GO:0003723">
    <property type="term" value="F:RNA binding"/>
    <property type="evidence" value="ECO:0007669"/>
    <property type="project" value="EnsemblFungi"/>
</dbReference>
<dbReference type="FunCoup" id="A0A177C1V5">
    <property type="interactions" value="1187"/>
</dbReference>
<comment type="subunit">
    <text evidence="3">Component of the RNA polymerase II (Pol II) complex consisting of 12 subunits.</text>
</comment>
<dbReference type="FunFam" id="3.90.1100.10:FF:000005">
    <property type="entry name" value="DNA-directed RNA polymerase subunit beta"/>
    <property type="match status" value="1"/>
</dbReference>
<feature type="domain" description="RNA polymerase Rpb2" evidence="22">
    <location>
        <begin position="699"/>
        <end position="778"/>
    </location>
</feature>
<evidence type="ECO:0000256" key="4">
    <source>
        <dbReference type="ARBA" id="ARBA00022478"/>
    </source>
</evidence>
<dbReference type="Proteomes" id="UP000077069">
    <property type="component" value="Unassembled WGS sequence"/>
</dbReference>
<comment type="subcellular location">
    <subcellularLocation>
        <location evidence="1">Nucleus</location>
    </subcellularLocation>
</comment>
<dbReference type="RefSeq" id="XP_018031163.1">
    <property type="nucleotide sequence ID" value="XM_018181595.1"/>
</dbReference>
<keyword evidence="12" id="KW-0539">Nucleus</keyword>
<evidence type="ECO:0000256" key="1">
    <source>
        <dbReference type="ARBA" id="ARBA00004123"/>
    </source>
</evidence>
<dbReference type="Gene3D" id="3.90.1100.10">
    <property type="match status" value="1"/>
</dbReference>
<organism evidence="23 24">
    <name type="scientific">Paraphaeosphaeria sporulosa</name>
    <dbReference type="NCBI Taxonomy" id="1460663"/>
    <lineage>
        <taxon>Eukaryota</taxon>
        <taxon>Fungi</taxon>
        <taxon>Dikarya</taxon>
        <taxon>Ascomycota</taxon>
        <taxon>Pezizomycotina</taxon>
        <taxon>Dothideomycetes</taxon>
        <taxon>Pleosporomycetidae</taxon>
        <taxon>Pleosporales</taxon>
        <taxon>Massarineae</taxon>
        <taxon>Didymosphaeriaceae</taxon>
        <taxon>Paraphaeosphaeria</taxon>
    </lineage>
</organism>
<dbReference type="SUPFAM" id="SSF64484">
    <property type="entry name" value="beta and beta-prime subunits of DNA dependent RNA-polymerase"/>
    <property type="match status" value="1"/>
</dbReference>
<feature type="region of interest" description="Disordered" evidence="15">
    <location>
        <begin position="954"/>
        <end position="974"/>
    </location>
</feature>
<dbReference type="GO" id="GO:0003899">
    <property type="term" value="F:DNA-directed RNA polymerase activity"/>
    <property type="evidence" value="ECO:0007669"/>
    <property type="project" value="UniProtKB-EC"/>
</dbReference>
<protein>
    <recommendedName>
        <fullName evidence="14">DNA-directed RNA polymerase subunit beta</fullName>
        <ecNumber evidence="14">2.7.7.6</ecNumber>
    </recommendedName>
</protein>
<dbReference type="InterPro" id="IPR007120">
    <property type="entry name" value="DNA-dir_RNAP_su2_dom"/>
</dbReference>
<dbReference type="InterPro" id="IPR015712">
    <property type="entry name" value="DNA-dir_RNA_pol_su2"/>
</dbReference>
<feature type="domain" description="DNA-directed RNA polymerase subunit 2 hybrid-binding" evidence="16">
    <location>
        <begin position="785"/>
        <end position="1158"/>
    </location>
</feature>
<keyword evidence="11 14" id="KW-0804">Transcription</keyword>
<dbReference type="InterPro" id="IPR007645">
    <property type="entry name" value="RNA_pol_Rpb2_3"/>
</dbReference>
<reference evidence="23 24" key="1">
    <citation type="submission" date="2016-05" db="EMBL/GenBank/DDBJ databases">
        <title>Comparative analysis of secretome profiles of manganese(II)-oxidizing ascomycete fungi.</title>
        <authorList>
            <consortium name="DOE Joint Genome Institute"/>
            <person name="Zeiner C.A."/>
            <person name="Purvine S.O."/>
            <person name="Zink E.M."/>
            <person name="Wu S."/>
            <person name="Pasa-Tolic L."/>
            <person name="Chaput D.L."/>
            <person name="Haridas S."/>
            <person name="Grigoriev I.V."/>
            <person name="Santelli C.M."/>
            <person name="Hansel C.M."/>
        </authorList>
    </citation>
    <scope>NUCLEOTIDE SEQUENCE [LARGE SCALE GENOMIC DNA]</scope>
    <source>
        <strain evidence="23 24">AP3s5-JAC2a</strain>
    </source>
</reference>
<dbReference type="Gene3D" id="3.90.1110.10">
    <property type="entry name" value="RNA polymerase Rpb2, domain 2"/>
    <property type="match status" value="1"/>
</dbReference>
<dbReference type="Pfam" id="PF04565">
    <property type="entry name" value="RNA_pol_Rpb2_3"/>
    <property type="match status" value="1"/>
</dbReference>
<keyword evidence="24" id="KW-1185">Reference proteome</keyword>
<dbReference type="GO" id="GO:0140727">
    <property type="term" value="P:siRNA-mediated pericentric heterochromatin formation"/>
    <property type="evidence" value="ECO:0007669"/>
    <property type="project" value="EnsemblFungi"/>
</dbReference>
<dbReference type="GO" id="GO:0006368">
    <property type="term" value="P:transcription elongation by RNA polymerase II"/>
    <property type="evidence" value="ECO:0007669"/>
    <property type="project" value="EnsemblFungi"/>
</dbReference>
<dbReference type="InterPro" id="IPR007644">
    <property type="entry name" value="RNA_pol_bsu_protrusion"/>
</dbReference>
<dbReference type="GO" id="GO:0003677">
    <property type="term" value="F:DNA binding"/>
    <property type="evidence" value="ECO:0007669"/>
    <property type="project" value="EnsemblFungi"/>
</dbReference>
<dbReference type="GO" id="GO:0005665">
    <property type="term" value="C:RNA polymerase II, core complex"/>
    <property type="evidence" value="ECO:0007669"/>
    <property type="project" value="EnsemblFungi"/>
</dbReference>
<keyword evidence="8" id="KW-0863">Zinc-finger</keyword>
<dbReference type="InterPro" id="IPR014724">
    <property type="entry name" value="RNA_pol_RPB2_OB-fold"/>
</dbReference>
<evidence type="ECO:0000259" key="18">
    <source>
        <dbReference type="Pfam" id="PF04561"/>
    </source>
</evidence>
<evidence type="ECO:0000256" key="13">
    <source>
        <dbReference type="RuleBase" id="RU000434"/>
    </source>
</evidence>
<dbReference type="FunFam" id="3.90.1070.20:FF:000002">
    <property type="entry name" value="DNA-directed RNA polymerase subunit beta"/>
    <property type="match status" value="1"/>
</dbReference>
<feature type="domain" description="RNA polymerase Rpb2" evidence="21">
    <location>
        <begin position="594"/>
        <end position="655"/>
    </location>
</feature>
<dbReference type="EC" id="2.7.7.6" evidence="14"/>
<dbReference type="Gene3D" id="2.40.270.10">
    <property type="entry name" value="DNA-directed RNA polymerase, subunit 2, domain 6"/>
    <property type="match status" value="1"/>
</dbReference>
<evidence type="ECO:0000256" key="8">
    <source>
        <dbReference type="ARBA" id="ARBA00022771"/>
    </source>
</evidence>
<dbReference type="PANTHER" id="PTHR20856">
    <property type="entry name" value="DNA-DIRECTED RNA POLYMERASE I SUBUNIT 2"/>
    <property type="match status" value="1"/>
</dbReference>
<dbReference type="FunFam" id="2.40.50.150:FF:000002">
    <property type="entry name" value="DNA-directed RNA polymerase subunit beta"/>
    <property type="match status" value="1"/>
</dbReference>
<evidence type="ECO:0000256" key="14">
    <source>
        <dbReference type="RuleBase" id="RU363031"/>
    </source>
</evidence>
<dbReference type="InParanoid" id="A0A177C1V5"/>
<dbReference type="InterPro" id="IPR007647">
    <property type="entry name" value="RNA_pol_Rpb2_5"/>
</dbReference>
<dbReference type="Gene3D" id="3.90.1800.10">
    <property type="entry name" value="RNA polymerase alpha subunit dimerisation domain"/>
    <property type="match status" value="1"/>
</dbReference>
<evidence type="ECO:0000259" key="16">
    <source>
        <dbReference type="Pfam" id="PF00562"/>
    </source>
</evidence>
<feature type="domain" description="RNA polymerase Rpb2" evidence="20">
    <location>
        <begin position="495"/>
        <end position="559"/>
    </location>
</feature>
<dbReference type="OrthoDB" id="10248617at2759"/>
<keyword evidence="9" id="KW-0862">Zinc</keyword>
<evidence type="ECO:0000313" key="24">
    <source>
        <dbReference type="Proteomes" id="UP000077069"/>
    </source>
</evidence>
<evidence type="ECO:0000256" key="12">
    <source>
        <dbReference type="ARBA" id="ARBA00023242"/>
    </source>
</evidence>
<evidence type="ECO:0000256" key="6">
    <source>
        <dbReference type="ARBA" id="ARBA00022695"/>
    </source>
</evidence>
<evidence type="ECO:0000256" key="2">
    <source>
        <dbReference type="ARBA" id="ARBA00006835"/>
    </source>
</evidence>
<dbReference type="GO" id="GO:0032549">
    <property type="term" value="F:ribonucleoside binding"/>
    <property type="evidence" value="ECO:0007669"/>
    <property type="project" value="InterPro"/>
</dbReference>
<dbReference type="InterPro" id="IPR037033">
    <property type="entry name" value="DNA-dir_RNAP_su2_hyb_sf"/>
</dbReference>
<dbReference type="GO" id="GO:0008270">
    <property type="term" value="F:zinc ion binding"/>
    <property type="evidence" value="ECO:0007669"/>
    <property type="project" value="UniProtKB-KW"/>
</dbReference>
<dbReference type="Pfam" id="PF04563">
    <property type="entry name" value="RNA_pol_Rpb2_1"/>
    <property type="match status" value="1"/>
</dbReference>
<dbReference type="GO" id="GO:0006367">
    <property type="term" value="P:transcription initiation at RNA polymerase II promoter"/>
    <property type="evidence" value="ECO:0007669"/>
    <property type="project" value="EnsemblFungi"/>
</dbReference>
<evidence type="ECO:0000256" key="3">
    <source>
        <dbReference type="ARBA" id="ARBA00011730"/>
    </source>
</evidence>
<dbReference type="Pfam" id="PF04567">
    <property type="entry name" value="RNA_pol_Rpb2_5"/>
    <property type="match status" value="1"/>
</dbReference>
<dbReference type="GO" id="GO:0003968">
    <property type="term" value="F:RNA-directed RNA polymerase activity"/>
    <property type="evidence" value="ECO:0007669"/>
    <property type="project" value="EnsemblFungi"/>
</dbReference>
<proteinExistence type="inferred from homology"/>
<comment type="catalytic activity">
    <reaction evidence="14">
        <text>RNA(n) + a ribonucleoside 5'-triphosphate = RNA(n+1) + diphosphate</text>
        <dbReference type="Rhea" id="RHEA:21248"/>
        <dbReference type="Rhea" id="RHEA-COMP:14527"/>
        <dbReference type="Rhea" id="RHEA-COMP:17342"/>
        <dbReference type="ChEBI" id="CHEBI:33019"/>
        <dbReference type="ChEBI" id="CHEBI:61557"/>
        <dbReference type="ChEBI" id="CHEBI:140395"/>
        <dbReference type="EC" id="2.7.7.6"/>
    </reaction>
</comment>
<accession>A0A177C1V5</accession>
<keyword evidence="5 14" id="KW-0808">Transferase</keyword>
<dbReference type="EMBL" id="KV441558">
    <property type="protein sequence ID" value="OAG00798.1"/>
    <property type="molecule type" value="Genomic_DNA"/>
</dbReference>
<dbReference type="CDD" id="cd00653">
    <property type="entry name" value="RNA_pol_B_RPB2"/>
    <property type="match status" value="1"/>
</dbReference>
<dbReference type="Pfam" id="PF04561">
    <property type="entry name" value="RNA_pol_Rpb2_2"/>
    <property type="match status" value="1"/>
</dbReference>
<gene>
    <name evidence="23" type="ORF">CC84DRAFT_1198950</name>
</gene>
<dbReference type="STRING" id="1460663.A0A177C1V5"/>
<sequence length="1261" mass="142838">MADAYEYDVEEEELYEDDDGIASSDCWAVITSFFDTKGLVSQQLDSYDEFTRNTIQDIVSENGNVILDQNTNSYDDDHNPIIKRRYQISFGRVFLARPTHTEGDGTTIQLYPHEARLRNLTYSSAMMAHIDNKIMVAREVTDVDDDDEGVEQFGGSSIKWEREDLPSSDGHENRVFLGKLPVMLRSELCHLRNQNDEALFGLNECPYDQGGYFVINGSEKVLIAQERSAANIVQVFRKKQGPIPWIAEIRSAVEKGTRLISSFNIKWAENSLHQARTPGPFAYGMLPYVKSDVPMGIVFRALGVVSDEDILNHICYDKSDTAMMELLKPSIEEASVVQDKDSALNWLGSRAQGNQQGPKDKRLKFARDIMQREFLPHISQREGQDTRKAFFFGYMLHRLLQCVLGRREEDDRDHFGKKRLDLAGPLIANLFRILFLKLTKDVFRYLQRCVENNQEFNVQMAIKASILTNGLKYSLATGNWGDQKKAASAKAGVSQVLNRYTYASTLSHLRRTNTPVGRDGKLAKPRQLHNSHWGLVCPAETPEGQACGLVKNLSLMCYVSVGSESAPIIDYMSGRNMELLEEYDPTMNPSATKVFVNGVWVGTHNNPQQLVTNVQELRRNGTLSYEMSLVRDIRDREFKIFTDAGRVMRPLFTVENDSKKPNKDQLIFNRYHLEKLLRDKEVDTSGMNEEDTDAHQYGWKGLLHDGCVEYLDAEEEESAMIVMSPEDLTDWRQVTKEGQIEPGKPDYTLEEHKPLRLAPLKPPVNRTVNAYTHCEIHPAMILGICASIIPFPDHNQSPRNTYQSAMGKQAMGVALTNYALRMETMMNVLYYPQKPLATTRSMEYLRFRELPAGQNAIVAIACYSGYNQEDSVIMNQSSIDRGLFRSLFYRAYTEQEKRIGVNVLEQFEKPTRMDTMRMKGGTYDKLDDDGIVAPGVRVSGDDIIIGKTAPIPNDDAKELGQKSANHTKRDVSTPLRSTENGIVDQVLFTTNTEGLRFVKVRTRTTKVPQIGDKFASRHGQKGTIGITYRHEDMPFTRDGLTPDLVINPHAIPSRMTIAHLVECLLSKVGAINAQEGDATPFCGVTVDHVSDLLEKADFQKRGFEIMYNGHTGRKMRAQVFLGPTYYQRLRHMVDDKIHARARGPLQILTRQPVEGRARDGGLRFGEMERDCMIAHGAAAFLKERLFEVSDAYRVHVCDICGLMSPIAQIKKGQYECRPCHNKTRISQIQIPYAAKLLFQELMAMNIATRMFTNRSGLSVRD</sequence>
<feature type="domain" description="RNA polymerase Rpb2" evidence="18">
    <location>
        <begin position="284"/>
        <end position="421"/>
    </location>
</feature>
<dbReference type="GeneID" id="28765081"/>
<name>A0A177C1V5_9PLEO</name>
<keyword evidence="10" id="KW-0460">Magnesium</keyword>
<dbReference type="Gene3D" id="2.40.50.150">
    <property type="match status" value="1"/>
</dbReference>
<dbReference type="FunFam" id="3.90.1800.10:FF:000002">
    <property type="entry name" value="DNA-directed RNA polymerase subunit beta"/>
    <property type="match status" value="1"/>
</dbReference>
<comment type="function">
    <text evidence="14">DNA-dependent RNA polymerase catalyzes the transcription of DNA into RNA using the four ribonucleoside triphosphates as substrates.</text>
</comment>
<dbReference type="Pfam" id="PF04566">
    <property type="entry name" value="RNA_pol_Rpb2_4"/>
    <property type="match status" value="1"/>
</dbReference>
<evidence type="ECO:0000256" key="10">
    <source>
        <dbReference type="ARBA" id="ARBA00022842"/>
    </source>
</evidence>
<evidence type="ECO:0000313" key="23">
    <source>
        <dbReference type="EMBL" id="OAG00798.1"/>
    </source>
</evidence>
<evidence type="ECO:0000256" key="7">
    <source>
        <dbReference type="ARBA" id="ARBA00022723"/>
    </source>
</evidence>
<dbReference type="InterPro" id="IPR037034">
    <property type="entry name" value="RNA_pol_Rpb2_2_sf"/>
</dbReference>
<evidence type="ECO:0000256" key="15">
    <source>
        <dbReference type="SAM" id="MobiDB-lite"/>
    </source>
</evidence>
<evidence type="ECO:0000259" key="21">
    <source>
        <dbReference type="Pfam" id="PF04566"/>
    </source>
</evidence>
<keyword evidence="7" id="KW-0479">Metal-binding</keyword>
<dbReference type="InterPro" id="IPR007121">
    <property type="entry name" value="RNA_pol_bsu_CS"/>
</dbReference>